<reference evidence="1 2" key="1">
    <citation type="submission" date="2016-10" db="EMBL/GenBank/DDBJ databases">
        <authorList>
            <person name="de Groot N.N."/>
        </authorList>
    </citation>
    <scope>NUCLEOTIDE SEQUENCE [LARGE SCALE GENOMIC DNA]</scope>
    <source>
        <strain evidence="1 2">KPR-7B</strain>
    </source>
</reference>
<accession>A0A1G9RHK9</accession>
<dbReference type="RefSeq" id="WP_092606514.1">
    <property type="nucleotide sequence ID" value="NZ_FNHU01000001.1"/>
</dbReference>
<dbReference type="AlphaFoldDB" id="A0A1G9RHK9"/>
<organism evidence="1 2">
    <name type="scientific">Actinomyces ruminicola</name>
    <dbReference type="NCBI Taxonomy" id="332524"/>
    <lineage>
        <taxon>Bacteria</taxon>
        <taxon>Bacillati</taxon>
        <taxon>Actinomycetota</taxon>
        <taxon>Actinomycetes</taxon>
        <taxon>Actinomycetales</taxon>
        <taxon>Actinomycetaceae</taxon>
        <taxon>Actinomyces</taxon>
    </lineage>
</organism>
<dbReference type="EMBL" id="FNHU01000001">
    <property type="protein sequence ID" value="SDM22683.1"/>
    <property type="molecule type" value="Genomic_DNA"/>
</dbReference>
<evidence type="ECO:0000313" key="1">
    <source>
        <dbReference type="EMBL" id="SDM22683.1"/>
    </source>
</evidence>
<sequence>MTTPNQPGPSQPTPEERFERAVAGLRELPPTGAVTFRGITSPSSTQPGVVVPRGITATSRDLVVATAGMTSRLPSRTRTCLPSH</sequence>
<evidence type="ECO:0000313" key="2">
    <source>
        <dbReference type="Proteomes" id="UP000199671"/>
    </source>
</evidence>
<protein>
    <submittedName>
        <fullName evidence="1">Uncharacterized protein</fullName>
    </submittedName>
</protein>
<dbReference type="Proteomes" id="UP000199671">
    <property type="component" value="Unassembled WGS sequence"/>
</dbReference>
<proteinExistence type="predicted"/>
<dbReference type="OrthoDB" id="3253206at2"/>
<gene>
    <name evidence="1" type="ORF">SAMN04487766_1015</name>
</gene>
<name>A0A1G9RHK9_9ACTO</name>